<evidence type="ECO:0000256" key="8">
    <source>
        <dbReference type="SAM" id="MobiDB-lite"/>
    </source>
</evidence>
<keyword evidence="6 7" id="KW-0472">Membrane</keyword>
<feature type="transmembrane region" description="Helical" evidence="7">
    <location>
        <begin position="21"/>
        <end position="42"/>
    </location>
</feature>
<gene>
    <name evidence="7" type="primary">DLT1</name>
    <name evidence="9" type="ORF">R9X50_00309300</name>
</gene>
<feature type="compositionally biased region" description="Basic and acidic residues" evidence="8">
    <location>
        <begin position="383"/>
        <end position="392"/>
    </location>
</feature>
<dbReference type="PANTHER" id="PTHR40021:SF1">
    <property type="entry name" value="DEFECT AT LOW TEMPERATURE PROTEIN 1"/>
    <property type="match status" value="1"/>
</dbReference>
<dbReference type="Proteomes" id="UP001303373">
    <property type="component" value="Chromosome 4"/>
</dbReference>
<evidence type="ECO:0000256" key="2">
    <source>
        <dbReference type="ARBA" id="ARBA00005550"/>
    </source>
</evidence>
<sequence length="426" mass="47317">MAPRKWRNLPFRIPRVPFFRIFYSTTYTIIFAICLCVLAITPGSMIYTSIEKEAYQYIFMIGGTYVLTAILAIFIYSSRLYTNRAVLAGVGKAYVPIEEGEIGKKVRRMIVKQMERSAVVAWECRPRDLDEEIYMAERQGSLPTDNMISGNKDSLIGTIIAVDPARPPWGHVQHAGWSSPSRSAGNAMSHVQFADVIAELPHLVEARAVSMAPLDPSSGPENEDIRADPAIVETLRRPEAMGIRDYLTQLSYLGILSNSVLSESFLKQYETARFSGRPIDENNFQRLMATFSDLLSGITELDPAIIEQIRIQTQDDESLAETRSMASSQTGSMIHHRSPRRPSFDSSSISPVTARTRPSRAATPFLQNDASTVDSFGSVIHRTPTEETEYHEPISSSSGDLDSSSTISLQSTTGSVVRYNRTDEPG</sequence>
<feature type="transmembrane region" description="Helical" evidence="7">
    <location>
        <begin position="54"/>
        <end position="76"/>
    </location>
</feature>
<dbReference type="EMBL" id="CP138583">
    <property type="protein sequence ID" value="WPH00269.1"/>
    <property type="molecule type" value="Genomic_DNA"/>
</dbReference>
<keyword evidence="4 7" id="KW-0812">Transmembrane</keyword>
<feature type="compositionally biased region" description="Low complexity" evidence="8">
    <location>
        <begin position="394"/>
        <end position="409"/>
    </location>
</feature>
<keyword evidence="5 7" id="KW-1133">Transmembrane helix</keyword>
<dbReference type="AlphaFoldDB" id="A0AAQ3R761"/>
<evidence type="ECO:0000256" key="3">
    <source>
        <dbReference type="ARBA" id="ARBA00021353"/>
    </source>
</evidence>
<dbReference type="InterPro" id="IPR038869">
    <property type="entry name" value="DLT1"/>
</dbReference>
<organism evidence="9 10">
    <name type="scientific">Acrodontium crateriforme</name>
    <dbReference type="NCBI Taxonomy" id="150365"/>
    <lineage>
        <taxon>Eukaryota</taxon>
        <taxon>Fungi</taxon>
        <taxon>Dikarya</taxon>
        <taxon>Ascomycota</taxon>
        <taxon>Pezizomycotina</taxon>
        <taxon>Dothideomycetes</taxon>
        <taxon>Dothideomycetidae</taxon>
        <taxon>Mycosphaerellales</taxon>
        <taxon>Teratosphaeriaceae</taxon>
        <taxon>Acrodontium</taxon>
    </lineage>
</organism>
<accession>A0AAQ3R761</accession>
<reference evidence="9 10" key="1">
    <citation type="submission" date="2023-11" db="EMBL/GenBank/DDBJ databases">
        <title>An acidophilic fungus is an integral part of prey digestion in a carnivorous sundew plant.</title>
        <authorList>
            <person name="Tsai I.J."/>
        </authorList>
    </citation>
    <scope>NUCLEOTIDE SEQUENCE [LARGE SCALE GENOMIC DNA]</scope>
    <source>
        <strain evidence="9">169a</strain>
    </source>
</reference>
<name>A0AAQ3R761_9PEZI</name>
<keyword evidence="10" id="KW-1185">Reference proteome</keyword>
<evidence type="ECO:0000256" key="5">
    <source>
        <dbReference type="ARBA" id="ARBA00022989"/>
    </source>
</evidence>
<dbReference type="PANTHER" id="PTHR40021">
    <property type="entry name" value="DEFECT AT LOW TEMPERATURE PROTEIN 1"/>
    <property type="match status" value="1"/>
</dbReference>
<evidence type="ECO:0000256" key="7">
    <source>
        <dbReference type="RuleBase" id="RU367100"/>
    </source>
</evidence>
<dbReference type="GO" id="GO:0016020">
    <property type="term" value="C:membrane"/>
    <property type="evidence" value="ECO:0007669"/>
    <property type="project" value="UniProtKB-SubCell"/>
</dbReference>
<proteinExistence type="inferred from homology"/>
<comment type="similarity">
    <text evidence="2 7">Belongs to the DLT1 family.</text>
</comment>
<feature type="region of interest" description="Disordered" evidence="8">
    <location>
        <begin position="314"/>
        <end position="368"/>
    </location>
</feature>
<evidence type="ECO:0000256" key="4">
    <source>
        <dbReference type="ARBA" id="ARBA00022692"/>
    </source>
</evidence>
<comment type="subcellular location">
    <subcellularLocation>
        <location evidence="7">Membrane</location>
        <topology evidence="7">Multi-pass membrane protein</topology>
    </subcellularLocation>
</comment>
<feature type="region of interest" description="Disordered" evidence="8">
    <location>
        <begin position="381"/>
        <end position="426"/>
    </location>
</feature>
<evidence type="ECO:0000313" key="9">
    <source>
        <dbReference type="EMBL" id="WPH00269.1"/>
    </source>
</evidence>
<evidence type="ECO:0000313" key="10">
    <source>
        <dbReference type="Proteomes" id="UP001303373"/>
    </source>
</evidence>
<evidence type="ECO:0000256" key="1">
    <source>
        <dbReference type="ARBA" id="ARBA00002489"/>
    </source>
</evidence>
<evidence type="ECO:0000256" key="6">
    <source>
        <dbReference type="ARBA" id="ARBA00023136"/>
    </source>
</evidence>
<protein>
    <recommendedName>
        <fullName evidence="3 7">Defect at low temperature protein 1</fullName>
    </recommendedName>
</protein>
<comment type="function">
    <text evidence="1 7">Required for growth under high-pressure and low-temperature conditions.</text>
</comment>